<name>A0A8J5TID0_HOMAM</name>
<comment type="caution">
    <text evidence="3">The sequence shown here is derived from an EMBL/GenBank/DDBJ whole genome shotgun (WGS) entry which is preliminary data.</text>
</comment>
<dbReference type="InterPro" id="IPR010281">
    <property type="entry name" value="DUF885"/>
</dbReference>
<evidence type="ECO:0000313" key="3">
    <source>
        <dbReference type="EMBL" id="KAG7175291.1"/>
    </source>
</evidence>
<evidence type="ECO:0000313" key="4">
    <source>
        <dbReference type="Proteomes" id="UP000747542"/>
    </source>
</evidence>
<reference evidence="3" key="1">
    <citation type="journal article" date="2021" name="Sci. Adv.">
        <title>The American lobster genome reveals insights on longevity, neural, and immune adaptations.</title>
        <authorList>
            <person name="Polinski J.M."/>
            <person name="Zimin A.V."/>
            <person name="Clark K.F."/>
            <person name="Kohn A.B."/>
            <person name="Sadowski N."/>
            <person name="Timp W."/>
            <person name="Ptitsyn A."/>
            <person name="Khanna P."/>
            <person name="Romanova D.Y."/>
            <person name="Williams P."/>
            <person name="Greenwood S.J."/>
            <person name="Moroz L.L."/>
            <person name="Walt D.R."/>
            <person name="Bodnar A.G."/>
        </authorList>
    </citation>
    <scope>NUCLEOTIDE SEQUENCE</scope>
    <source>
        <strain evidence="3">GMGI-L3</strain>
    </source>
</reference>
<evidence type="ECO:0000256" key="2">
    <source>
        <dbReference type="SAM" id="MobiDB-lite"/>
    </source>
</evidence>
<feature type="region of interest" description="Disordered" evidence="2">
    <location>
        <begin position="94"/>
        <end position="117"/>
    </location>
</feature>
<protein>
    <submittedName>
        <fullName evidence="3">Uncharacterized protein</fullName>
    </submittedName>
</protein>
<proteinExistence type="predicted"/>
<dbReference type="PANTHER" id="PTHR33361">
    <property type="entry name" value="GLR0591 PROTEIN"/>
    <property type="match status" value="1"/>
</dbReference>
<dbReference type="Proteomes" id="UP000747542">
    <property type="component" value="Unassembled WGS sequence"/>
</dbReference>
<keyword evidence="1" id="KW-0175">Coiled coil</keyword>
<accession>A0A8J5TID0</accession>
<feature type="compositionally biased region" description="Polar residues" evidence="2">
    <location>
        <begin position="94"/>
        <end position="110"/>
    </location>
</feature>
<gene>
    <name evidence="3" type="ORF">Hamer_G001344</name>
</gene>
<dbReference type="AlphaFoldDB" id="A0A8J5TID0"/>
<dbReference type="EMBL" id="JAHLQT010006108">
    <property type="protein sequence ID" value="KAG7175291.1"/>
    <property type="molecule type" value="Genomic_DNA"/>
</dbReference>
<dbReference type="PANTHER" id="PTHR33361:SF2">
    <property type="entry name" value="DUF885 DOMAIN-CONTAINING PROTEIN"/>
    <property type="match status" value="1"/>
</dbReference>
<evidence type="ECO:0000256" key="1">
    <source>
        <dbReference type="SAM" id="Coils"/>
    </source>
</evidence>
<dbReference type="Pfam" id="PF05960">
    <property type="entry name" value="DUF885"/>
    <property type="match status" value="1"/>
</dbReference>
<keyword evidence="4" id="KW-1185">Reference proteome</keyword>
<feature type="coiled-coil region" evidence="1">
    <location>
        <begin position="17"/>
        <end position="44"/>
    </location>
</feature>
<organism evidence="3 4">
    <name type="scientific">Homarus americanus</name>
    <name type="common">American lobster</name>
    <dbReference type="NCBI Taxonomy" id="6706"/>
    <lineage>
        <taxon>Eukaryota</taxon>
        <taxon>Metazoa</taxon>
        <taxon>Ecdysozoa</taxon>
        <taxon>Arthropoda</taxon>
        <taxon>Crustacea</taxon>
        <taxon>Multicrustacea</taxon>
        <taxon>Malacostraca</taxon>
        <taxon>Eumalacostraca</taxon>
        <taxon>Eucarida</taxon>
        <taxon>Decapoda</taxon>
        <taxon>Pleocyemata</taxon>
        <taxon>Astacidea</taxon>
        <taxon>Nephropoidea</taxon>
        <taxon>Nephropidae</taxon>
        <taxon>Homarus</taxon>
    </lineage>
</organism>
<sequence>MAAADEYSTTSHVLQLCLALQDRLEKVEKEVQSLKGENLALKLVFEEKKTFASVVKDGEVEVDSWKVVAASATKCTLKRHSAVDLNNRFSTLSDECEEGTSNTTSATPSVSVERGSSAANVGGVPVSGSCARLQPAVQKLADDYFNWRMKNKPEFASFVGIHDYDDQLDDMSLEAYQGRYDQCQVFLDQAEALESNITDHDNLINIRALKNELITYMDGFPYQGFLVPLSYSEGIHVDFERLITWMVFKTSDDYENLLSRYKKLPEQLKQIQTLMEMGVTTGYVNHAISMMAEGHLANGRFTDGHLTERTSSRRTFG</sequence>